<reference evidence="13" key="2">
    <citation type="submission" date="2025-08" db="UniProtKB">
        <authorList>
            <consortium name="Ensembl"/>
        </authorList>
    </citation>
    <scope>IDENTIFICATION</scope>
</reference>
<dbReference type="AlphaFoldDB" id="A0A5F8HI72"/>
<dbReference type="GO" id="GO:0004930">
    <property type="term" value="F:G protein-coupled receptor activity"/>
    <property type="evidence" value="ECO:0007669"/>
    <property type="project" value="UniProtKB-KW"/>
</dbReference>
<feature type="transmembrane region" description="Helical" evidence="12">
    <location>
        <begin position="50"/>
        <end position="72"/>
    </location>
</feature>
<dbReference type="SUPFAM" id="SSF81321">
    <property type="entry name" value="Family A G protein-coupled receptor-like"/>
    <property type="match status" value="1"/>
</dbReference>
<evidence type="ECO:0000256" key="10">
    <source>
        <dbReference type="ARBA" id="ARBA00023224"/>
    </source>
</evidence>
<dbReference type="Pfam" id="PF05296">
    <property type="entry name" value="TAS2R"/>
    <property type="match status" value="1"/>
</dbReference>
<dbReference type="Ensembl" id="ENSMODT00000052409.1">
    <property type="protein sequence ID" value="ENSMODP00000059637.1"/>
    <property type="gene ID" value="ENSMODG00000051236.1"/>
</dbReference>
<name>A0A5F8HI72_MONDO</name>
<dbReference type="GO" id="GO:0001580">
    <property type="term" value="P:detection of chemical stimulus involved in sensory perception of bitter taste"/>
    <property type="evidence" value="ECO:0000318"/>
    <property type="project" value="GO_Central"/>
</dbReference>
<evidence type="ECO:0000256" key="2">
    <source>
        <dbReference type="ARBA" id="ARBA00007376"/>
    </source>
</evidence>
<evidence type="ECO:0000256" key="4">
    <source>
        <dbReference type="ARBA" id="ARBA00022606"/>
    </source>
</evidence>
<keyword evidence="5 12" id="KW-0812">Transmembrane</keyword>
<keyword evidence="8 12" id="KW-0472">Membrane</keyword>
<evidence type="ECO:0000256" key="8">
    <source>
        <dbReference type="ARBA" id="ARBA00023136"/>
    </source>
</evidence>
<keyword evidence="4" id="KW-0716">Sensory transduction</keyword>
<feature type="transmembrane region" description="Helical" evidence="12">
    <location>
        <begin position="84"/>
        <end position="107"/>
    </location>
</feature>
<evidence type="ECO:0008006" key="15">
    <source>
        <dbReference type="Google" id="ProtNLM"/>
    </source>
</evidence>
<dbReference type="PANTHER" id="PTHR11394">
    <property type="entry name" value="TASTE RECEPTOR TYPE 2"/>
    <property type="match status" value="1"/>
</dbReference>
<evidence type="ECO:0000313" key="14">
    <source>
        <dbReference type="Proteomes" id="UP000002280"/>
    </source>
</evidence>
<protein>
    <recommendedName>
        <fullName evidence="15">Taste receptor type 2</fullName>
    </recommendedName>
</protein>
<keyword evidence="7" id="KW-0297">G-protein coupled receptor</keyword>
<reference evidence="13" key="3">
    <citation type="submission" date="2025-09" db="UniProtKB">
        <authorList>
            <consortium name="Ensembl"/>
        </authorList>
    </citation>
    <scope>IDENTIFICATION</scope>
</reference>
<evidence type="ECO:0000256" key="5">
    <source>
        <dbReference type="ARBA" id="ARBA00022692"/>
    </source>
</evidence>
<keyword evidence="14" id="KW-1185">Reference proteome</keyword>
<evidence type="ECO:0000256" key="12">
    <source>
        <dbReference type="SAM" id="Phobius"/>
    </source>
</evidence>
<proteinExistence type="inferred from homology"/>
<evidence type="ECO:0000256" key="11">
    <source>
        <dbReference type="RuleBase" id="RU004423"/>
    </source>
</evidence>
<feature type="transmembrane region" description="Helical" evidence="12">
    <location>
        <begin position="180"/>
        <end position="206"/>
    </location>
</feature>
<keyword evidence="6 12" id="KW-1133">Transmembrane helix</keyword>
<comment type="similarity">
    <text evidence="2 11">Belongs to the G-protein coupled receptor T2R family.</text>
</comment>
<organism evidence="13 14">
    <name type="scientific">Monodelphis domestica</name>
    <name type="common">Gray short-tailed opossum</name>
    <dbReference type="NCBI Taxonomy" id="13616"/>
    <lineage>
        <taxon>Eukaryota</taxon>
        <taxon>Metazoa</taxon>
        <taxon>Chordata</taxon>
        <taxon>Craniata</taxon>
        <taxon>Vertebrata</taxon>
        <taxon>Euteleostomi</taxon>
        <taxon>Mammalia</taxon>
        <taxon>Metatheria</taxon>
        <taxon>Didelphimorphia</taxon>
        <taxon>Didelphidae</taxon>
        <taxon>Monodelphis</taxon>
    </lineage>
</organism>
<evidence type="ECO:0000256" key="1">
    <source>
        <dbReference type="ARBA" id="ARBA00004141"/>
    </source>
</evidence>
<sequence>VIQLIQFGVWIVALTQLLTGIVGNLLIMIVNCKAWIKSRKLSSFDRILSSLSITRCISLSLMFLHLIFSLIFPKSKYPELMALIILNSWLFLDSCSLWIVTLLNIFYCVKIANLNHLLFLWIKRNLSLKTPWPLLACISYKFCSTKSFSAMKGNIYLALSVCEMLLSCTRDVEEKVIGYVVSYIILFLYSLHILYLSNISLSMLIINLKRHCRRMWNHMEG</sequence>
<keyword evidence="9" id="KW-0675">Receptor</keyword>
<dbReference type="GO" id="GO:0016020">
    <property type="term" value="C:membrane"/>
    <property type="evidence" value="ECO:0000318"/>
    <property type="project" value="GO_Central"/>
</dbReference>
<reference evidence="13 14" key="1">
    <citation type="journal article" date="2007" name="Nature">
        <title>Genome of the marsupial Monodelphis domestica reveals innovation in non-coding sequences.</title>
        <authorList>
            <person name="Mikkelsen T.S."/>
            <person name="Wakefield M.J."/>
            <person name="Aken B."/>
            <person name="Amemiya C.T."/>
            <person name="Chang J.L."/>
            <person name="Duke S."/>
            <person name="Garber M."/>
            <person name="Gentles A.J."/>
            <person name="Goodstadt L."/>
            <person name="Heger A."/>
            <person name="Jurka J."/>
            <person name="Kamal M."/>
            <person name="Mauceli E."/>
            <person name="Searle S.M."/>
            <person name="Sharpe T."/>
            <person name="Baker M.L."/>
            <person name="Batzer M.A."/>
            <person name="Benos P.V."/>
            <person name="Belov K."/>
            <person name="Clamp M."/>
            <person name="Cook A."/>
            <person name="Cuff J."/>
            <person name="Das R."/>
            <person name="Davidow L."/>
            <person name="Deakin J.E."/>
            <person name="Fazzari M.J."/>
            <person name="Glass J.L."/>
            <person name="Grabherr M."/>
            <person name="Greally J.M."/>
            <person name="Gu W."/>
            <person name="Hore T.A."/>
            <person name="Huttley G.A."/>
            <person name="Kleber M."/>
            <person name="Jirtle R.L."/>
            <person name="Koina E."/>
            <person name="Lee J.T."/>
            <person name="Mahony S."/>
            <person name="Marra M.A."/>
            <person name="Miller R.D."/>
            <person name="Nicholls R.D."/>
            <person name="Oda M."/>
            <person name="Papenfuss A.T."/>
            <person name="Parra Z.E."/>
            <person name="Pollock D.D."/>
            <person name="Ray D.A."/>
            <person name="Schein J.E."/>
            <person name="Speed T.P."/>
            <person name="Thompson K."/>
            <person name="VandeBerg J.L."/>
            <person name="Wade C.M."/>
            <person name="Walker J.A."/>
            <person name="Waters P.D."/>
            <person name="Webber C."/>
            <person name="Weidman J.R."/>
            <person name="Xie X."/>
            <person name="Zody M.C."/>
            <person name="Baldwin J."/>
            <person name="Abdouelleil A."/>
            <person name="Abdulkadir J."/>
            <person name="Abebe A."/>
            <person name="Abera B."/>
            <person name="Abreu J."/>
            <person name="Acer S.C."/>
            <person name="Aftuck L."/>
            <person name="Alexander A."/>
            <person name="An P."/>
            <person name="Anderson E."/>
            <person name="Anderson S."/>
            <person name="Arachi H."/>
            <person name="Azer M."/>
            <person name="Bachantsang P."/>
            <person name="Barry A."/>
            <person name="Bayul T."/>
            <person name="Berlin A."/>
            <person name="Bessette D."/>
            <person name="Bloom T."/>
            <person name="Bloom T."/>
            <person name="Boguslavskiy L."/>
            <person name="Bonnet C."/>
            <person name="Boukhgalter B."/>
            <person name="Bourzgui I."/>
            <person name="Brown A."/>
            <person name="Cahill P."/>
            <person name="Channer S."/>
            <person name="Cheshatsang Y."/>
            <person name="Chuda L."/>
            <person name="Citroen M."/>
            <person name="Collymore A."/>
            <person name="Cooke P."/>
            <person name="Costello M."/>
            <person name="D'Aco K."/>
            <person name="Daza R."/>
            <person name="De Haan G."/>
            <person name="DeGray S."/>
            <person name="DeMaso C."/>
            <person name="Dhargay N."/>
            <person name="Dooley K."/>
            <person name="Dooley E."/>
            <person name="Doricent M."/>
            <person name="Dorje P."/>
            <person name="Dorjee K."/>
            <person name="Dupes A."/>
            <person name="Elong R."/>
            <person name="Falk J."/>
            <person name="Farina A."/>
            <person name="Faro S."/>
            <person name="Ferguson D."/>
            <person name="Fisher S."/>
            <person name="Foley C.D."/>
            <person name="Franke A."/>
            <person name="Friedrich D."/>
            <person name="Gadbois L."/>
            <person name="Gearin G."/>
            <person name="Gearin C.R."/>
            <person name="Giannoukos G."/>
            <person name="Goode T."/>
            <person name="Graham J."/>
            <person name="Grandbois E."/>
            <person name="Grewal S."/>
            <person name="Gyaltsen K."/>
            <person name="Hafez N."/>
            <person name="Hagos B."/>
            <person name="Hall J."/>
            <person name="Henson C."/>
            <person name="Hollinger A."/>
            <person name="Honan T."/>
            <person name="Huard M.D."/>
            <person name="Hughes L."/>
            <person name="Hurhula B."/>
            <person name="Husby M.E."/>
            <person name="Kamat A."/>
            <person name="Kanga B."/>
            <person name="Kashin S."/>
            <person name="Khazanovich D."/>
            <person name="Kisner P."/>
            <person name="Lance K."/>
            <person name="Lara M."/>
            <person name="Lee W."/>
            <person name="Lennon N."/>
            <person name="Letendre F."/>
            <person name="LeVine R."/>
            <person name="Lipovsky A."/>
            <person name="Liu X."/>
            <person name="Liu J."/>
            <person name="Liu S."/>
            <person name="Lokyitsang T."/>
            <person name="Lokyitsang Y."/>
            <person name="Lubonja R."/>
            <person name="Lui A."/>
            <person name="MacDonald P."/>
            <person name="Magnisalis V."/>
            <person name="Maru K."/>
            <person name="Matthews C."/>
            <person name="McCusker W."/>
            <person name="McDonough S."/>
            <person name="Mehta T."/>
            <person name="Meldrim J."/>
            <person name="Meneus L."/>
            <person name="Mihai O."/>
            <person name="Mihalev A."/>
            <person name="Mihova T."/>
            <person name="Mittelman R."/>
            <person name="Mlenga V."/>
            <person name="Montmayeur A."/>
            <person name="Mulrain L."/>
            <person name="Navidi A."/>
            <person name="Naylor J."/>
            <person name="Negash T."/>
            <person name="Nguyen T."/>
            <person name="Nguyen N."/>
            <person name="Nicol R."/>
            <person name="Norbu C."/>
            <person name="Norbu N."/>
            <person name="Novod N."/>
            <person name="O'Neill B."/>
            <person name="Osman S."/>
            <person name="Markiewicz E."/>
            <person name="Oyono O.L."/>
            <person name="Patti C."/>
            <person name="Phunkhang P."/>
            <person name="Pierre F."/>
            <person name="Priest M."/>
            <person name="Raghuraman S."/>
            <person name="Rege F."/>
            <person name="Reyes R."/>
            <person name="Rise C."/>
            <person name="Rogov P."/>
            <person name="Ross K."/>
            <person name="Ryan E."/>
            <person name="Settipalli S."/>
            <person name="Shea T."/>
            <person name="Sherpa N."/>
            <person name="Shi L."/>
            <person name="Shih D."/>
            <person name="Sparrow T."/>
            <person name="Spaulding J."/>
            <person name="Stalker J."/>
            <person name="Stange-Thomann N."/>
            <person name="Stavropoulos S."/>
            <person name="Stone C."/>
            <person name="Strader C."/>
            <person name="Tesfaye S."/>
            <person name="Thomson T."/>
            <person name="Thoulutsang Y."/>
            <person name="Thoulutsang D."/>
            <person name="Topham K."/>
            <person name="Topping I."/>
            <person name="Tsamla T."/>
            <person name="Vassiliev H."/>
            <person name="Vo A."/>
            <person name="Wangchuk T."/>
            <person name="Wangdi T."/>
            <person name="Weiand M."/>
            <person name="Wilkinson J."/>
            <person name="Wilson A."/>
            <person name="Yadav S."/>
            <person name="Young G."/>
            <person name="Yu Q."/>
            <person name="Zembek L."/>
            <person name="Zhong D."/>
            <person name="Zimmer A."/>
            <person name="Zwirko Z."/>
            <person name="Jaffe D.B."/>
            <person name="Alvarez P."/>
            <person name="Brockman W."/>
            <person name="Butler J."/>
            <person name="Chin C."/>
            <person name="Gnerre S."/>
            <person name="MacCallum I."/>
            <person name="Graves J.A."/>
            <person name="Ponting C.P."/>
            <person name="Breen M."/>
            <person name="Samollow P.B."/>
            <person name="Lander E.S."/>
            <person name="Lindblad-Toh K."/>
        </authorList>
    </citation>
    <scope>NUCLEOTIDE SEQUENCE [LARGE SCALE GENOMIC DNA]</scope>
</reference>
<dbReference type="OMA" id="NCKAWIK"/>
<evidence type="ECO:0000256" key="9">
    <source>
        <dbReference type="ARBA" id="ARBA00023170"/>
    </source>
</evidence>
<dbReference type="InParanoid" id="A0A5F8HI72"/>
<comment type="subcellular location">
    <subcellularLocation>
        <location evidence="1">Membrane</location>
        <topology evidence="1">Multi-pass membrane protein</topology>
    </subcellularLocation>
</comment>
<accession>A0A5F8HI72</accession>
<keyword evidence="3" id="KW-0919">Taste</keyword>
<dbReference type="InterPro" id="IPR007960">
    <property type="entry name" value="TAS2R"/>
</dbReference>
<feature type="transmembrane region" description="Helical" evidence="12">
    <location>
        <begin position="7"/>
        <end position="30"/>
    </location>
</feature>
<evidence type="ECO:0000256" key="7">
    <source>
        <dbReference type="ARBA" id="ARBA00023040"/>
    </source>
</evidence>
<evidence type="ECO:0000313" key="13">
    <source>
        <dbReference type="Ensembl" id="ENSMODP00000059637.1"/>
    </source>
</evidence>
<dbReference type="PANTHER" id="PTHR11394:SF55">
    <property type="entry name" value="TASTE RECEPTOR TYPE 2 MEMBER 4"/>
    <property type="match status" value="1"/>
</dbReference>
<keyword evidence="10" id="KW-0807">Transducer</keyword>
<evidence type="ECO:0000256" key="6">
    <source>
        <dbReference type="ARBA" id="ARBA00022989"/>
    </source>
</evidence>
<dbReference type="GO" id="GO:0033038">
    <property type="term" value="F:bitter taste receptor activity"/>
    <property type="evidence" value="ECO:0000318"/>
    <property type="project" value="GO_Central"/>
</dbReference>
<dbReference type="Proteomes" id="UP000002280">
    <property type="component" value="Chromosome 8"/>
</dbReference>
<dbReference type="GeneTree" id="ENSGT01150000286961"/>
<evidence type="ECO:0000256" key="3">
    <source>
        <dbReference type="ARBA" id="ARBA00022480"/>
    </source>
</evidence>